<comment type="subcellular location">
    <subcellularLocation>
        <location evidence="1">Cell membrane</location>
        <topology evidence="1">Multi-pass membrane protein</topology>
    </subcellularLocation>
</comment>
<dbReference type="AlphaFoldDB" id="A0A8J8TSF7"/>
<evidence type="ECO:0000256" key="2">
    <source>
        <dbReference type="ARBA" id="ARBA00022475"/>
    </source>
</evidence>
<feature type="transmembrane region" description="Helical" evidence="7">
    <location>
        <begin position="283"/>
        <end position="303"/>
    </location>
</feature>
<feature type="transmembrane region" description="Helical" evidence="7">
    <location>
        <begin position="389"/>
        <end position="410"/>
    </location>
</feature>
<reference evidence="9" key="1">
    <citation type="submission" date="2017-11" db="EMBL/GenBank/DDBJ databases">
        <authorList>
            <person name="Kajale S.C."/>
            <person name="Sharma A."/>
        </authorList>
    </citation>
    <scope>NUCLEOTIDE SEQUENCE</scope>
    <source>
        <strain evidence="9">LS1_42</strain>
    </source>
</reference>
<feature type="transmembrane region" description="Helical" evidence="7">
    <location>
        <begin position="6"/>
        <end position="25"/>
    </location>
</feature>
<comment type="caution">
    <text evidence="9">The sequence shown here is derived from an EMBL/GenBank/DDBJ whole genome shotgun (WGS) entry which is preliminary data.</text>
</comment>
<evidence type="ECO:0000313" key="10">
    <source>
        <dbReference type="Proteomes" id="UP000766904"/>
    </source>
</evidence>
<feature type="transmembrane region" description="Helical" evidence="7">
    <location>
        <begin position="77"/>
        <end position="96"/>
    </location>
</feature>
<dbReference type="GO" id="GO:0016491">
    <property type="term" value="F:oxidoreductase activity"/>
    <property type="evidence" value="ECO:0007669"/>
    <property type="project" value="UniProtKB-KW"/>
</dbReference>
<feature type="transmembrane region" description="Helical" evidence="7">
    <location>
        <begin position="348"/>
        <end position="369"/>
    </location>
</feature>
<keyword evidence="4 7" id="KW-1133">Transmembrane helix</keyword>
<feature type="transmembrane region" description="Helical" evidence="7">
    <location>
        <begin position="228"/>
        <end position="247"/>
    </location>
</feature>
<dbReference type="Pfam" id="PF00361">
    <property type="entry name" value="Proton_antipo_M"/>
    <property type="match status" value="1"/>
</dbReference>
<organism evidence="9 10">
    <name type="scientific">Natronococcus pandeyae</name>
    <dbReference type="NCBI Taxonomy" id="2055836"/>
    <lineage>
        <taxon>Archaea</taxon>
        <taxon>Methanobacteriati</taxon>
        <taxon>Methanobacteriota</taxon>
        <taxon>Stenosarchaea group</taxon>
        <taxon>Halobacteria</taxon>
        <taxon>Halobacteriales</taxon>
        <taxon>Natrialbaceae</taxon>
        <taxon>Natronococcus</taxon>
    </lineage>
</organism>
<feature type="transmembrane region" description="Helical" evidence="7">
    <location>
        <begin position="103"/>
        <end position="120"/>
    </location>
</feature>
<feature type="transmembrane region" description="Helical" evidence="7">
    <location>
        <begin position="422"/>
        <end position="444"/>
    </location>
</feature>
<dbReference type="PANTHER" id="PTHR42682">
    <property type="entry name" value="HYDROGENASE-4 COMPONENT F"/>
    <property type="match status" value="1"/>
</dbReference>
<dbReference type="RefSeq" id="WP_148857739.1">
    <property type="nucleotide sequence ID" value="NZ_PHNJ01000004.1"/>
</dbReference>
<evidence type="ECO:0000256" key="1">
    <source>
        <dbReference type="ARBA" id="ARBA00004651"/>
    </source>
</evidence>
<dbReference type="PANTHER" id="PTHR42682:SF4">
    <property type="entry name" value="NADH-UBIQUINONE_PLASTOQUINONE"/>
    <property type="match status" value="1"/>
</dbReference>
<evidence type="ECO:0000259" key="8">
    <source>
        <dbReference type="Pfam" id="PF00361"/>
    </source>
</evidence>
<dbReference type="Proteomes" id="UP000766904">
    <property type="component" value="Unassembled WGS sequence"/>
</dbReference>
<evidence type="ECO:0000256" key="3">
    <source>
        <dbReference type="ARBA" id="ARBA00022692"/>
    </source>
</evidence>
<dbReference type="GO" id="GO:0005886">
    <property type="term" value="C:plasma membrane"/>
    <property type="evidence" value="ECO:0007669"/>
    <property type="project" value="UniProtKB-SubCell"/>
</dbReference>
<keyword evidence="2" id="KW-1003">Cell membrane</keyword>
<evidence type="ECO:0000256" key="5">
    <source>
        <dbReference type="ARBA" id="ARBA00023002"/>
    </source>
</evidence>
<gene>
    <name evidence="9" type="ORF">CV102_09480</name>
</gene>
<accession>A0A8J8TSF7</accession>
<dbReference type="InterPro" id="IPR001750">
    <property type="entry name" value="ND/Mrp_TM"/>
</dbReference>
<feature type="transmembrane region" description="Helical" evidence="7">
    <location>
        <begin position="309"/>
        <end position="328"/>
    </location>
</feature>
<keyword evidence="10" id="KW-1185">Reference proteome</keyword>
<protein>
    <submittedName>
        <fullName evidence="9">Na(+)/H(+) antiporter subunit D</fullName>
    </submittedName>
</protein>
<keyword evidence="3 7" id="KW-0812">Transmembrane</keyword>
<sequence>MIGTGPDWLLAIPPLLVVLVGIAFVPFPSRRLGHGLAAATLGIVAVWTLFVPDGTGPTTTFLGLEVVLVHVDDASRLVGLALSAFGALAVGYTYLVGTDDRHLLLALAYVGASLWTVFVGDWLGLALGWELMAVASTLLVWYCGGEAVRAGYRYALVHAVGGGLLLVGVALHWVAVGPSPTALQYDGSGVSAGLPAIAVGLAVGVNAALIGVHVWLPRTYAAPHVGTSVILSAYTTKVAVYAAYRAFPDGNLALATVGAAMTVYGAAYALAQKDMRKLLAYHIQAQVGYMLAGIGLGSALGVAGGFGHLFNNVLYKGLLFMIAGFVVVRTGKNELDGFGALGRATPLLFLSFLVAALSITGVPGFNGFVTKGMILDAAAEADATLLEALLLAGAVGTFVSFMKFGYYAFLEGERAAVRDLSVGDAAVALPIAGACLLLGLYYPALFAILPATDAWSTDPYSNAHLYKAVVLAGGSLVAFVAVKPLFGRVAGGRDVDVVRDPFVFWGTRALTGALERAFARTDSWVARAGWETVTAVRNPDAMIAAVLPRSLEARYRDRLERTPGKSGLKTSVGMTVALAFAALAVALVVALTF</sequence>
<name>A0A8J8TSF7_9EURY</name>
<keyword evidence="5" id="KW-0560">Oxidoreductase</keyword>
<feature type="transmembrane region" description="Helical" evidence="7">
    <location>
        <begin position="571"/>
        <end position="591"/>
    </location>
</feature>
<feature type="domain" description="NADH:quinone oxidoreductase/Mrp antiporter transmembrane" evidence="8">
    <location>
        <begin position="121"/>
        <end position="389"/>
    </location>
</feature>
<feature type="transmembrane region" description="Helical" evidence="7">
    <location>
        <begin position="155"/>
        <end position="176"/>
    </location>
</feature>
<keyword evidence="6 7" id="KW-0472">Membrane</keyword>
<dbReference type="InterPro" id="IPR052175">
    <property type="entry name" value="ComplexI-like_HydComp"/>
</dbReference>
<feature type="transmembrane region" description="Helical" evidence="7">
    <location>
        <begin position="464"/>
        <end position="482"/>
    </location>
</feature>
<feature type="transmembrane region" description="Helical" evidence="7">
    <location>
        <begin position="32"/>
        <end position="50"/>
    </location>
</feature>
<feature type="transmembrane region" description="Helical" evidence="7">
    <location>
        <begin position="196"/>
        <end position="216"/>
    </location>
</feature>
<evidence type="ECO:0000256" key="4">
    <source>
        <dbReference type="ARBA" id="ARBA00022989"/>
    </source>
</evidence>
<evidence type="ECO:0000256" key="6">
    <source>
        <dbReference type="ARBA" id="ARBA00023136"/>
    </source>
</evidence>
<evidence type="ECO:0000256" key="7">
    <source>
        <dbReference type="SAM" id="Phobius"/>
    </source>
</evidence>
<feature type="transmembrane region" description="Helical" evidence="7">
    <location>
        <begin position="126"/>
        <end position="143"/>
    </location>
</feature>
<dbReference type="OrthoDB" id="198789at2157"/>
<evidence type="ECO:0000313" key="9">
    <source>
        <dbReference type="EMBL" id="TYL38739.1"/>
    </source>
</evidence>
<proteinExistence type="predicted"/>
<feature type="transmembrane region" description="Helical" evidence="7">
    <location>
        <begin position="253"/>
        <end position="271"/>
    </location>
</feature>
<dbReference type="EMBL" id="PHNJ01000004">
    <property type="protein sequence ID" value="TYL38739.1"/>
    <property type="molecule type" value="Genomic_DNA"/>
</dbReference>